<dbReference type="EMBL" id="VSRR010008595">
    <property type="protein sequence ID" value="MPC48991.1"/>
    <property type="molecule type" value="Genomic_DNA"/>
</dbReference>
<proteinExistence type="predicted"/>
<accession>A0A5B7FNG6</accession>
<protein>
    <submittedName>
        <fullName evidence="1">Uncharacterized protein</fullName>
    </submittedName>
</protein>
<evidence type="ECO:0000313" key="1">
    <source>
        <dbReference type="EMBL" id="MPC48991.1"/>
    </source>
</evidence>
<reference evidence="1 2" key="1">
    <citation type="submission" date="2019-05" db="EMBL/GenBank/DDBJ databases">
        <title>Another draft genome of Portunus trituberculatus and its Hox gene families provides insights of decapod evolution.</title>
        <authorList>
            <person name="Jeong J.-H."/>
            <person name="Song I."/>
            <person name="Kim S."/>
            <person name="Choi T."/>
            <person name="Kim D."/>
            <person name="Ryu S."/>
            <person name="Kim W."/>
        </authorList>
    </citation>
    <scope>NUCLEOTIDE SEQUENCE [LARGE SCALE GENOMIC DNA]</scope>
    <source>
        <tissue evidence="1">Muscle</tissue>
    </source>
</reference>
<gene>
    <name evidence="1" type="ORF">E2C01_042778</name>
</gene>
<evidence type="ECO:0000313" key="2">
    <source>
        <dbReference type="Proteomes" id="UP000324222"/>
    </source>
</evidence>
<dbReference type="Proteomes" id="UP000324222">
    <property type="component" value="Unassembled WGS sequence"/>
</dbReference>
<organism evidence="1 2">
    <name type="scientific">Portunus trituberculatus</name>
    <name type="common">Swimming crab</name>
    <name type="synonym">Neptunus trituberculatus</name>
    <dbReference type="NCBI Taxonomy" id="210409"/>
    <lineage>
        <taxon>Eukaryota</taxon>
        <taxon>Metazoa</taxon>
        <taxon>Ecdysozoa</taxon>
        <taxon>Arthropoda</taxon>
        <taxon>Crustacea</taxon>
        <taxon>Multicrustacea</taxon>
        <taxon>Malacostraca</taxon>
        <taxon>Eumalacostraca</taxon>
        <taxon>Eucarida</taxon>
        <taxon>Decapoda</taxon>
        <taxon>Pleocyemata</taxon>
        <taxon>Brachyura</taxon>
        <taxon>Eubrachyura</taxon>
        <taxon>Portunoidea</taxon>
        <taxon>Portunidae</taxon>
        <taxon>Portuninae</taxon>
        <taxon>Portunus</taxon>
    </lineage>
</organism>
<keyword evidence="2" id="KW-1185">Reference proteome</keyword>
<dbReference type="AlphaFoldDB" id="A0A5B7FNG6"/>
<comment type="caution">
    <text evidence="1">The sequence shown here is derived from an EMBL/GenBank/DDBJ whole genome shotgun (WGS) entry which is preliminary data.</text>
</comment>
<name>A0A5B7FNG6_PORTR</name>
<sequence>MMLGVEDTVKGQCGWRNAVNAVNVVRAASEPLRAGPRVWRLNNKRGQCIDKVLRMRAPGLVTDGGVQGGVVAWPHR</sequence>